<dbReference type="SUPFAM" id="SSF51735">
    <property type="entry name" value="NAD(P)-binding Rossmann-fold domains"/>
    <property type="match status" value="1"/>
</dbReference>
<dbReference type="Pfam" id="PF00107">
    <property type="entry name" value="ADH_zinc_N"/>
    <property type="match status" value="1"/>
</dbReference>
<evidence type="ECO:0000259" key="4">
    <source>
        <dbReference type="Pfam" id="PF08240"/>
    </source>
</evidence>
<proteinExistence type="predicted"/>
<dbReference type="SUPFAM" id="SSF50129">
    <property type="entry name" value="GroES-like"/>
    <property type="match status" value="1"/>
</dbReference>
<comment type="cofactor">
    <cofactor evidence="1">
        <name>Zn(2+)</name>
        <dbReference type="ChEBI" id="CHEBI:29105"/>
    </cofactor>
</comment>
<dbReference type="Gene3D" id="3.90.180.10">
    <property type="entry name" value="Medium-chain alcohol dehydrogenases, catalytic domain"/>
    <property type="match status" value="1"/>
</dbReference>
<dbReference type="AlphaFoldDB" id="A0A7H0SQI7"/>
<evidence type="ECO:0000256" key="1">
    <source>
        <dbReference type="ARBA" id="ARBA00001947"/>
    </source>
</evidence>
<sequence>MKGAITVGEKLIEIVDLPAPKCKENEALVDVHTVTLCGTDIHIWEGHYACEFPIVQGHEISGTIKEVAPGQVDADGRTLEVGDSVVIHPLIPCGVCPPCLNGRENACTDLSVLGCYTNGGLTETIAVPTERIVAIPKTLDLRTAALTEPVSIAYHAVRRSKACAGEKAVVFGCGAIGLIAIRALKDKGCEVLAIDTVADRIRSAQVCGADRVVLAGVESVEEVVAAWAGQFGPEIVIEATGVPQCFESAINVVGCTGRVVAVGISEHSAQIPLRSLPTKEIEILGSRNCEGGLTEPLKFLTLHQKLFSSLITHQTGLSGVSLALEQMARRASGVGKIAVLMDMATSELETIS</sequence>
<dbReference type="InterPro" id="IPR013154">
    <property type="entry name" value="ADH-like_N"/>
</dbReference>
<organism evidence="5 6">
    <name type="scientific">Corynebacterium poyangense</name>
    <dbReference type="NCBI Taxonomy" id="2684405"/>
    <lineage>
        <taxon>Bacteria</taxon>
        <taxon>Bacillati</taxon>
        <taxon>Actinomycetota</taxon>
        <taxon>Actinomycetes</taxon>
        <taxon>Mycobacteriales</taxon>
        <taxon>Corynebacteriaceae</taxon>
        <taxon>Corynebacterium</taxon>
    </lineage>
</organism>
<evidence type="ECO:0000313" key="5">
    <source>
        <dbReference type="EMBL" id="QNQ90812.1"/>
    </source>
</evidence>
<name>A0A7H0SQI7_9CORY</name>
<protein>
    <submittedName>
        <fullName evidence="5">Alcohol dehydrogenase catalytic domain-containing protein</fullName>
    </submittedName>
</protein>
<feature type="domain" description="Alcohol dehydrogenase-like N-terminal" evidence="4">
    <location>
        <begin position="24"/>
        <end position="137"/>
    </location>
</feature>
<dbReference type="PANTHER" id="PTHR43401:SF2">
    <property type="entry name" value="L-THREONINE 3-DEHYDROGENASE"/>
    <property type="match status" value="1"/>
</dbReference>
<reference evidence="5 6" key="1">
    <citation type="submission" date="2019-12" db="EMBL/GenBank/DDBJ databases">
        <title>Corynebacterium sp. nov., isolated from feces of the Anser Albifrons in China.</title>
        <authorList>
            <person name="Liu Q."/>
        </authorList>
    </citation>
    <scope>NUCLEOTIDE SEQUENCE [LARGE SCALE GENOMIC DNA]</scope>
    <source>
        <strain evidence="5 6">4H37-19</strain>
    </source>
</reference>
<dbReference type="InterPro" id="IPR036291">
    <property type="entry name" value="NAD(P)-bd_dom_sf"/>
</dbReference>
<dbReference type="InterPro" id="IPR011032">
    <property type="entry name" value="GroES-like_sf"/>
</dbReference>
<dbReference type="GO" id="GO:0016491">
    <property type="term" value="F:oxidoreductase activity"/>
    <property type="evidence" value="ECO:0007669"/>
    <property type="project" value="UniProtKB-KW"/>
</dbReference>
<keyword evidence="2" id="KW-0560">Oxidoreductase</keyword>
<dbReference type="InterPro" id="IPR013149">
    <property type="entry name" value="ADH-like_C"/>
</dbReference>
<evidence type="ECO:0000259" key="3">
    <source>
        <dbReference type="Pfam" id="PF00107"/>
    </source>
</evidence>
<dbReference type="InterPro" id="IPR050129">
    <property type="entry name" value="Zn_alcohol_dh"/>
</dbReference>
<keyword evidence="6" id="KW-1185">Reference proteome</keyword>
<dbReference type="Proteomes" id="UP000516320">
    <property type="component" value="Chromosome"/>
</dbReference>
<evidence type="ECO:0000256" key="2">
    <source>
        <dbReference type="ARBA" id="ARBA00023002"/>
    </source>
</evidence>
<dbReference type="RefSeq" id="WP_187974123.1">
    <property type="nucleotide sequence ID" value="NZ_CP046884.1"/>
</dbReference>
<dbReference type="Gene3D" id="3.40.50.720">
    <property type="entry name" value="NAD(P)-binding Rossmann-like Domain"/>
    <property type="match status" value="1"/>
</dbReference>
<dbReference type="Pfam" id="PF08240">
    <property type="entry name" value="ADH_N"/>
    <property type="match status" value="1"/>
</dbReference>
<evidence type="ECO:0000313" key="6">
    <source>
        <dbReference type="Proteomes" id="UP000516320"/>
    </source>
</evidence>
<dbReference type="PANTHER" id="PTHR43401">
    <property type="entry name" value="L-THREONINE 3-DEHYDROGENASE"/>
    <property type="match status" value="1"/>
</dbReference>
<gene>
    <name evidence="5" type="ORF">GP475_09275</name>
</gene>
<accession>A0A7H0SQI7</accession>
<dbReference type="KEGG" id="cpoy:GP475_09275"/>
<feature type="domain" description="Alcohol dehydrogenase-like C-terminal" evidence="3">
    <location>
        <begin position="175"/>
        <end position="289"/>
    </location>
</feature>
<dbReference type="EMBL" id="CP046884">
    <property type="protein sequence ID" value="QNQ90812.1"/>
    <property type="molecule type" value="Genomic_DNA"/>
</dbReference>